<name>A0A564ZDR1_HYMDI</name>
<dbReference type="AlphaFoldDB" id="A0A564ZDR1"/>
<keyword evidence="2" id="KW-1185">Reference proteome</keyword>
<evidence type="ECO:0000313" key="1">
    <source>
        <dbReference type="EMBL" id="VUZ57641.1"/>
    </source>
</evidence>
<reference evidence="1 2" key="1">
    <citation type="submission" date="2019-07" db="EMBL/GenBank/DDBJ databases">
        <authorList>
            <person name="Jastrzebski P J."/>
            <person name="Paukszto L."/>
            <person name="Jastrzebski P J."/>
        </authorList>
    </citation>
    <scope>NUCLEOTIDE SEQUENCE [LARGE SCALE GENOMIC DNA]</scope>
    <source>
        <strain evidence="1 2">WMS-il1</strain>
    </source>
</reference>
<dbReference type="EMBL" id="CABIJS010000719">
    <property type="protein sequence ID" value="VUZ57641.1"/>
    <property type="molecule type" value="Genomic_DNA"/>
</dbReference>
<sequence length="242" mass="26866">LESERISEVVRILNISGIETFSVFVENGFDENELLPSVKRSKIAESEGGFITDVSQLCAVLEPANWCSKGHNVPAWCATVDPLPKMSSCISALTRLKPLPKGLSHLKRAFVKQSGLNRVGRVLLGLAGQKFTEENAKDLASQLCKETSISEPTVDSCFVPLSQPRSCRQQTALSSLTKHGDVLRSWPFNFHSDQNLESLLSVGGLKDRLNESARPYFSVEELRWYLLFCNHFERASVLIKVG</sequence>
<feature type="non-terminal residue" evidence="1">
    <location>
        <position position="242"/>
    </location>
</feature>
<proteinExistence type="predicted"/>
<organism evidence="1 2">
    <name type="scientific">Hymenolepis diminuta</name>
    <name type="common">Rat tapeworm</name>
    <dbReference type="NCBI Taxonomy" id="6216"/>
    <lineage>
        <taxon>Eukaryota</taxon>
        <taxon>Metazoa</taxon>
        <taxon>Spiralia</taxon>
        <taxon>Lophotrochozoa</taxon>
        <taxon>Platyhelminthes</taxon>
        <taxon>Cestoda</taxon>
        <taxon>Eucestoda</taxon>
        <taxon>Cyclophyllidea</taxon>
        <taxon>Hymenolepididae</taxon>
        <taxon>Hymenolepis</taxon>
    </lineage>
</organism>
<gene>
    <name evidence="1" type="ORF">WMSIL1_LOCUS14906</name>
</gene>
<protein>
    <submittedName>
        <fullName evidence="1">Uncharacterized protein</fullName>
    </submittedName>
</protein>
<accession>A0A564ZDR1</accession>
<dbReference type="Proteomes" id="UP000321570">
    <property type="component" value="Unassembled WGS sequence"/>
</dbReference>
<feature type="non-terminal residue" evidence="1">
    <location>
        <position position="1"/>
    </location>
</feature>
<evidence type="ECO:0000313" key="2">
    <source>
        <dbReference type="Proteomes" id="UP000321570"/>
    </source>
</evidence>